<dbReference type="Pfam" id="PF02776">
    <property type="entry name" value="TPP_enzyme_N"/>
    <property type="match status" value="1"/>
</dbReference>
<evidence type="ECO:0000256" key="5">
    <source>
        <dbReference type="ARBA" id="ARBA00023052"/>
    </source>
</evidence>
<keyword evidence="6 7" id="KW-0464">Manganese</keyword>
<evidence type="ECO:0000259" key="10">
    <source>
        <dbReference type="Pfam" id="PF16582"/>
    </source>
</evidence>
<comment type="caution">
    <text evidence="11">The sequence shown here is derived from an EMBL/GenBank/DDBJ whole genome shotgun (WGS) entry which is preliminary data.</text>
</comment>
<dbReference type="CDD" id="cd07037">
    <property type="entry name" value="TPP_PYR_MenD"/>
    <property type="match status" value="1"/>
</dbReference>
<evidence type="ECO:0000256" key="6">
    <source>
        <dbReference type="ARBA" id="ARBA00023211"/>
    </source>
</evidence>
<dbReference type="InterPro" id="IPR029061">
    <property type="entry name" value="THDP-binding"/>
</dbReference>
<evidence type="ECO:0000256" key="4">
    <source>
        <dbReference type="ARBA" id="ARBA00022842"/>
    </source>
</evidence>
<keyword evidence="4 7" id="KW-0460">Magnesium</keyword>
<dbReference type="PANTHER" id="PTHR42916:SF1">
    <property type="entry name" value="PROTEIN PHYLLO, CHLOROPLASTIC"/>
    <property type="match status" value="1"/>
</dbReference>
<dbReference type="Pfam" id="PF02775">
    <property type="entry name" value="TPP_enzyme_C"/>
    <property type="match status" value="1"/>
</dbReference>
<evidence type="ECO:0000256" key="3">
    <source>
        <dbReference type="ARBA" id="ARBA00022723"/>
    </source>
</evidence>
<dbReference type="HAMAP" id="MF_01659">
    <property type="entry name" value="MenD"/>
    <property type="match status" value="1"/>
</dbReference>
<dbReference type="CDD" id="cd02009">
    <property type="entry name" value="TPP_SHCHC_synthase"/>
    <property type="match status" value="1"/>
</dbReference>
<keyword evidence="3 7" id="KW-0479">Metal-binding</keyword>
<dbReference type="Proteomes" id="UP001570417">
    <property type="component" value="Unassembled WGS sequence"/>
</dbReference>
<sequence length="579" mass="63520">MIYDQAVVNRIWCDTLLEELVRCGVEDVCVAPGSRSTPLTLEAEANSGLTLHTHFDERGLGFFALGLAKASKKPVVVIVTSGTAVANLLPAVAEAGLTREKLILLTSDRPTELINCGANQAIQQQGIFSSHVESALNLPSPSLQVPLNWLLTSVDQLVNKQASAGGAIHINCPFPEPLYSNNEKNMYEDYLQSVHNWKKSLTTYTNTVYFKTSASNSSVQANVQASDYAYQKGVVVIGSVDVKEAEKALDFAKSLGWPVFCDPQSGMNSDWAHYDLWMQNKHAQHLLTDCQFILQLGERIVSKRLNQWIKQQATEFNSEQYVVISPETHRINQDHLPQTHIVSGISQWLSAQSTPSLLKPSAGWGDELTQLSLTISELTLAQLTSNDQLTELSVAADLSARVNGRDVFIGNSLIVRLIDMLARLDKTQVFTNRGASGIDGLVATAAGVISATHKPLVMLIGDTSLLYDLNSLALLTHVKTPMVIVVNNNDGGAIFDLLPVPEQQKQALYQMPHGYDFEHAAHQFQLQYASPETLSSYQNKIEEHFSNGSGVLILEVKTPAEQASSLLKQFNLMLKEALI</sequence>
<gene>
    <name evidence="7 11" type="primary">menD</name>
    <name evidence="11" type="ORF">AB4566_19735</name>
</gene>
<reference evidence="11 12" key="1">
    <citation type="journal article" date="2024" name="ISME J.">
        <title>Tailless and filamentous prophages are predominant in marine Vibrio.</title>
        <authorList>
            <person name="Steensen K."/>
            <person name="Seneca J."/>
            <person name="Bartlau N."/>
            <person name="Yu X.A."/>
            <person name="Hussain F.A."/>
            <person name="Polz M.F."/>
        </authorList>
    </citation>
    <scope>NUCLEOTIDE SEQUENCE [LARGE SCALE GENOMIC DNA]</scope>
    <source>
        <strain evidence="11 12">10N.222.51.A1</strain>
    </source>
</reference>
<dbReference type="PIRSF" id="PIRSF004983">
    <property type="entry name" value="MenD"/>
    <property type="match status" value="1"/>
</dbReference>
<dbReference type="InterPro" id="IPR032264">
    <property type="entry name" value="MenD_middle"/>
</dbReference>
<keyword evidence="1 7" id="KW-0474">Menaquinone biosynthesis</keyword>
<dbReference type="InterPro" id="IPR004433">
    <property type="entry name" value="MenaQ_synth_MenD"/>
</dbReference>
<dbReference type="InterPro" id="IPR011766">
    <property type="entry name" value="TPP_enzyme_TPP-bd"/>
</dbReference>
<dbReference type="Gene3D" id="3.40.50.1220">
    <property type="entry name" value="TPP-binding domain"/>
    <property type="match status" value="1"/>
</dbReference>
<evidence type="ECO:0000259" key="9">
    <source>
        <dbReference type="Pfam" id="PF02776"/>
    </source>
</evidence>
<evidence type="ECO:0000256" key="2">
    <source>
        <dbReference type="ARBA" id="ARBA00022679"/>
    </source>
</evidence>
<comment type="catalytic activity">
    <reaction evidence="7">
        <text>isochorismate + 2-oxoglutarate + H(+) = 5-enolpyruvoyl-6-hydroxy-2-succinyl-cyclohex-3-ene-1-carboxylate + CO2</text>
        <dbReference type="Rhea" id="RHEA:25593"/>
        <dbReference type="ChEBI" id="CHEBI:15378"/>
        <dbReference type="ChEBI" id="CHEBI:16526"/>
        <dbReference type="ChEBI" id="CHEBI:16810"/>
        <dbReference type="ChEBI" id="CHEBI:29780"/>
        <dbReference type="ChEBI" id="CHEBI:58818"/>
        <dbReference type="EC" id="2.2.1.9"/>
    </reaction>
</comment>
<dbReference type="GO" id="GO:0070204">
    <property type="term" value="F:2-succinyl-5-enolpyruvyl-6-hydroxy-3-cyclohexene-1-carboxylic-acid synthase activity"/>
    <property type="evidence" value="ECO:0007669"/>
    <property type="project" value="UniProtKB-EC"/>
</dbReference>
<comment type="pathway">
    <text evidence="7">Quinol/quinone metabolism; 1,4-dihydroxy-2-naphthoate biosynthesis; 1,4-dihydroxy-2-naphthoate from chorismate: step 2/7.</text>
</comment>
<evidence type="ECO:0000259" key="8">
    <source>
        <dbReference type="Pfam" id="PF02775"/>
    </source>
</evidence>
<comment type="similarity">
    <text evidence="7">Belongs to the TPP enzyme family. MenD subfamily.</text>
</comment>
<dbReference type="RefSeq" id="WP_372268020.1">
    <property type="nucleotide sequence ID" value="NZ_JBFRUW010000087.1"/>
</dbReference>
<proteinExistence type="inferred from homology"/>
<organism evidence="11 12">
    <name type="scientific">Vibrio gallaecicus</name>
    <dbReference type="NCBI Taxonomy" id="552386"/>
    <lineage>
        <taxon>Bacteria</taxon>
        <taxon>Pseudomonadati</taxon>
        <taxon>Pseudomonadota</taxon>
        <taxon>Gammaproteobacteria</taxon>
        <taxon>Vibrionales</taxon>
        <taxon>Vibrionaceae</taxon>
        <taxon>Vibrio</taxon>
    </lineage>
</organism>
<evidence type="ECO:0000313" key="12">
    <source>
        <dbReference type="Proteomes" id="UP001570417"/>
    </source>
</evidence>
<evidence type="ECO:0000256" key="1">
    <source>
        <dbReference type="ARBA" id="ARBA00022428"/>
    </source>
</evidence>
<dbReference type="Gene3D" id="3.40.50.970">
    <property type="match status" value="2"/>
</dbReference>
<protein>
    <recommendedName>
        <fullName evidence="7">2-succinyl-5-enolpyruvyl-6-hydroxy-3-cyclohexene-1-carboxylate synthase</fullName>
        <shortName evidence="7">SEPHCHC synthase</shortName>
        <ecNumber evidence="7">2.2.1.9</ecNumber>
    </recommendedName>
    <alternativeName>
        <fullName evidence="7">Menaquinone biosynthesis protein MenD</fullName>
    </alternativeName>
</protein>
<dbReference type="NCBIfam" id="TIGR00173">
    <property type="entry name" value="menD"/>
    <property type="match status" value="1"/>
</dbReference>
<dbReference type="InterPro" id="IPR029035">
    <property type="entry name" value="DHS-like_NAD/FAD-binding_dom"/>
</dbReference>
<comment type="function">
    <text evidence="7">Catalyzes the thiamine diphosphate-dependent decarboxylation of 2-oxoglutarate and the subsequent addition of the resulting succinic semialdehyde-thiamine pyrophosphate anion to isochorismate to yield 2-succinyl-5-enolpyruvyl-6-hydroxy-3-cyclohexene-1-carboxylate (SEPHCHC).</text>
</comment>
<accession>A0ABV4NGX5</accession>
<name>A0ABV4NGX5_9VIBR</name>
<keyword evidence="5 7" id="KW-0786">Thiamine pyrophosphate</keyword>
<evidence type="ECO:0000313" key="11">
    <source>
        <dbReference type="EMBL" id="MFA0570502.1"/>
    </source>
</evidence>
<feature type="domain" description="Menaquinone biosynthesis protein MenD middle" evidence="10">
    <location>
        <begin position="189"/>
        <end position="401"/>
    </location>
</feature>
<comment type="subunit">
    <text evidence="7">Homodimer.</text>
</comment>
<dbReference type="Pfam" id="PF16582">
    <property type="entry name" value="TPP_enzyme_M_2"/>
    <property type="match status" value="1"/>
</dbReference>
<dbReference type="InterPro" id="IPR012001">
    <property type="entry name" value="Thiamin_PyroP_enz_TPP-bd_dom"/>
</dbReference>
<dbReference type="EMBL" id="JBFRUW010000087">
    <property type="protein sequence ID" value="MFA0570502.1"/>
    <property type="molecule type" value="Genomic_DNA"/>
</dbReference>
<evidence type="ECO:0000256" key="7">
    <source>
        <dbReference type="HAMAP-Rule" id="MF_01659"/>
    </source>
</evidence>
<feature type="domain" description="Thiamine pyrophosphate enzyme N-terminal TPP-binding" evidence="9">
    <location>
        <begin position="15"/>
        <end position="124"/>
    </location>
</feature>
<comment type="cofactor">
    <cofactor evidence="7">
        <name>thiamine diphosphate</name>
        <dbReference type="ChEBI" id="CHEBI:58937"/>
    </cofactor>
    <text evidence="7">Binds 1 thiamine pyrophosphate per subunit.</text>
</comment>
<dbReference type="EC" id="2.2.1.9" evidence="7"/>
<dbReference type="SUPFAM" id="SSF52467">
    <property type="entry name" value="DHS-like NAD/FAD-binding domain"/>
    <property type="match status" value="1"/>
</dbReference>
<dbReference type="SUPFAM" id="SSF52518">
    <property type="entry name" value="Thiamin diphosphate-binding fold (THDP-binding)"/>
    <property type="match status" value="2"/>
</dbReference>
<feature type="domain" description="Thiamine pyrophosphate enzyme TPP-binding" evidence="8">
    <location>
        <begin position="427"/>
        <end position="553"/>
    </location>
</feature>
<comment type="cofactor">
    <cofactor evidence="7">
        <name>Mg(2+)</name>
        <dbReference type="ChEBI" id="CHEBI:18420"/>
    </cofactor>
    <cofactor evidence="7">
        <name>Mn(2+)</name>
        <dbReference type="ChEBI" id="CHEBI:29035"/>
    </cofactor>
</comment>
<keyword evidence="12" id="KW-1185">Reference proteome</keyword>
<keyword evidence="2 7" id="KW-0808">Transferase</keyword>
<dbReference type="PANTHER" id="PTHR42916">
    <property type="entry name" value="2-SUCCINYL-5-ENOLPYRUVYL-6-HYDROXY-3-CYCLOHEXENE-1-CARBOXYLATE SYNTHASE"/>
    <property type="match status" value="1"/>
</dbReference>
<comment type="pathway">
    <text evidence="7">Quinol/quinone metabolism; menaquinone biosynthesis.</text>
</comment>